<feature type="transmembrane region" description="Helical" evidence="1">
    <location>
        <begin position="15"/>
        <end position="41"/>
    </location>
</feature>
<keyword evidence="3" id="KW-1185">Reference proteome</keyword>
<dbReference type="EMBL" id="AXCN02000335">
    <property type="status" value="NOT_ANNOTATED_CDS"/>
    <property type="molecule type" value="Genomic_DNA"/>
</dbReference>
<evidence type="ECO:0000313" key="3">
    <source>
        <dbReference type="Proteomes" id="UP000075886"/>
    </source>
</evidence>
<evidence type="ECO:0000313" key="2">
    <source>
        <dbReference type="EnsemblMetazoa" id="AFAF002825-PA"/>
    </source>
</evidence>
<accession>A0A182Q4C8</accession>
<evidence type="ECO:0000256" key="1">
    <source>
        <dbReference type="SAM" id="Phobius"/>
    </source>
</evidence>
<proteinExistence type="predicted"/>
<keyword evidence="1" id="KW-0812">Transmembrane</keyword>
<keyword evidence="1" id="KW-1133">Transmembrane helix</keyword>
<dbReference type="Proteomes" id="UP000075886">
    <property type="component" value="Unassembled WGS sequence"/>
</dbReference>
<dbReference type="EMBL" id="AXCN02000336">
    <property type="status" value="NOT_ANNOTATED_CDS"/>
    <property type="molecule type" value="Genomic_DNA"/>
</dbReference>
<sequence>MALEAAVVSEVIESVVVSCCPLLVVVASVGCAVVVAAASVVELSGSSVTEVNLVQSSGFGKYPASVQFTGVVVDDEAFMRSVVDSDEDCMLWVVDDEEDDDVVDDGAEEVVVEVVVLCVVVVVVEAVVDGAWVVVVEAVVDAILLARYSIVYDRFLVLLLSPLFRSGGFITFRVHTIFGITTLHRFRLVTLRRRFLLVLLHRLRFGFRCGWFRLRCRRFGFRCWATTVDFVAGFAAFLPLGITRMHTDVFSH</sequence>
<dbReference type="VEuPathDB" id="VectorBase:AFAF002825"/>
<organism evidence="2 3">
    <name type="scientific">Anopheles farauti</name>
    <dbReference type="NCBI Taxonomy" id="69004"/>
    <lineage>
        <taxon>Eukaryota</taxon>
        <taxon>Metazoa</taxon>
        <taxon>Ecdysozoa</taxon>
        <taxon>Arthropoda</taxon>
        <taxon>Hexapoda</taxon>
        <taxon>Insecta</taxon>
        <taxon>Pterygota</taxon>
        <taxon>Neoptera</taxon>
        <taxon>Endopterygota</taxon>
        <taxon>Diptera</taxon>
        <taxon>Nematocera</taxon>
        <taxon>Culicoidea</taxon>
        <taxon>Culicidae</taxon>
        <taxon>Anophelinae</taxon>
        <taxon>Anopheles</taxon>
    </lineage>
</organism>
<keyword evidence="1" id="KW-0472">Membrane</keyword>
<feature type="transmembrane region" description="Helical" evidence="1">
    <location>
        <begin position="155"/>
        <end position="174"/>
    </location>
</feature>
<feature type="transmembrane region" description="Helical" evidence="1">
    <location>
        <begin position="114"/>
        <end position="135"/>
    </location>
</feature>
<protein>
    <submittedName>
        <fullName evidence="2">Uncharacterized protein</fullName>
    </submittedName>
</protein>
<name>A0A182Q4C8_9DIPT</name>
<dbReference type="AlphaFoldDB" id="A0A182Q4C8"/>
<feature type="transmembrane region" description="Helical" evidence="1">
    <location>
        <begin position="219"/>
        <end position="242"/>
    </location>
</feature>
<reference evidence="3" key="1">
    <citation type="submission" date="2014-01" db="EMBL/GenBank/DDBJ databases">
        <title>The Genome Sequence of Anopheles farauti FAR1 (V2).</title>
        <authorList>
            <consortium name="The Broad Institute Genomics Platform"/>
            <person name="Neafsey D.E."/>
            <person name="Besansky N."/>
            <person name="Howell P."/>
            <person name="Walton C."/>
            <person name="Young S.K."/>
            <person name="Zeng Q."/>
            <person name="Gargeya S."/>
            <person name="Fitzgerald M."/>
            <person name="Haas B."/>
            <person name="Abouelleil A."/>
            <person name="Allen A.W."/>
            <person name="Alvarado L."/>
            <person name="Arachchi H.M."/>
            <person name="Berlin A.M."/>
            <person name="Chapman S.B."/>
            <person name="Gainer-Dewar J."/>
            <person name="Goldberg J."/>
            <person name="Griggs A."/>
            <person name="Gujja S."/>
            <person name="Hansen M."/>
            <person name="Howarth C."/>
            <person name="Imamovic A."/>
            <person name="Ireland A."/>
            <person name="Larimer J."/>
            <person name="McCowan C."/>
            <person name="Murphy C."/>
            <person name="Pearson M."/>
            <person name="Poon T.W."/>
            <person name="Priest M."/>
            <person name="Roberts A."/>
            <person name="Saif S."/>
            <person name="Shea T."/>
            <person name="Sisk P."/>
            <person name="Sykes S."/>
            <person name="Wortman J."/>
            <person name="Nusbaum C."/>
            <person name="Birren B."/>
        </authorList>
    </citation>
    <scope>NUCLEOTIDE SEQUENCE [LARGE SCALE GENOMIC DNA]</scope>
    <source>
        <strain evidence="3">FAR1</strain>
    </source>
</reference>
<dbReference type="EnsemblMetazoa" id="AFAF002825-RA">
    <property type="protein sequence ID" value="AFAF002825-PA"/>
    <property type="gene ID" value="AFAF002825"/>
</dbReference>
<reference evidence="2" key="2">
    <citation type="submission" date="2020-05" db="UniProtKB">
        <authorList>
            <consortium name="EnsemblMetazoa"/>
        </authorList>
    </citation>
    <scope>IDENTIFICATION</scope>
    <source>
        <strain evidence="2">FAR1</strain>
    </source>
</reference>